<protein>
    <submittedName>
        <fullName evidence="1">Uncharacterized protein</fullName>
    </submittedName>
</protein>
<dbReference type="AlphaFoldDB" id="A0A4Y2DNS6"/>
<keyword evidence="2" id="KW-1185">Reference proteome</keyword>
<dbReference type="EMBL" id="BGPR01000389">
    <property type="protein sequence ID" value="GBM17478.1"/>
    <property type="molecule type" value="Genomic_DNA"/>
</dbReference>
<proteinExistence type="predicted"/>
<evidence type="ECO:0000313" key="2">
    <source>
        <dbReference type="Proteomes" id="UP000499080"/>
    </source>
</evidence>
<sequence length="108" mass="12160">MVNVQFKLLLDRQFAYRLSCSEDNFGDKAGSGRNAKLVCCSVENLLGLRKLFLLPHKVGHSRKDRSTRFGAHRSATHQQCEIPMRTGVVLSKSLDFHIRSLSIWSVGS</sequence>
<gene>
    <name evidence="1" type="ORF">AVEN_193771_1</name>
</gene>
<accession>A0A4Y2DNS6</accession>
<evidence type="ECO:0000313" key="1">
    <source>
        <dbReference type="EMBL" id="GBM17478.1"/>
    </source>
</evidence>
<reference evidence="1 2" key="1">
    <citation type="journal article" date="2019" name="Sci. Rep.">
        <title>Orb-weaving spider Araneus ventricosus genome elucidates the spidroin gene catalogue.</title>
        <authorList>
            <person name="Kono N."/>
            <person name="Nakamura H."/>
            <person name="Ohtoshi R."/>
            <person name="Moran D.A.P."/>
            <person name="Shinohara A."/>
            <person name="Yoshida Y."/>
            <person name="Fujiwara M."/>
            <person name="Mori M."/>
            <person name="Tomita M."/>
            <person name="Arakawa K."/>
        </authorList>
    </citation>
    <scope>NUCLEOTIDE SEQUENCE [LARGE SCALE GENOMIC DNA]</scope>
</reference>
<name>A0A4Y2DNS6_ARAVE</name>
<organism evidence="1 2">
    <name type="scientific">Araneus ventricosus</name>
    <name type="common">Orbweaver spider</name>
    <name type="synonym">Epeira ventricosa</name>
    <dbReference type="NCBI Taxonomy" id="182803"/>
    <lineage>
        <taxon>Eukaryota</taxon>
        <taxon>Metazoa</taxon>
        <taxon>Ecdysozoa</taxon>
        <taxon>Arthropoda</taxon>
        <taxon>Chelicerata</taxon>
        <taxon>Arachnida</taxon>
        <taxon>Araneae</taxon>
        <taxon>Araneomorphae</taxon>
        <taxon>Entelegynae</taxon>
        <taxon>Araneoidea</taxon>
        <taxon>Araneidae</taxon>
        <taxon>Araneus</taxon>
    </lineage>
</organism>
<comment type="caution">
    <text evidence="1">The sequence shown here is derived from an EMBL/GenBank/DDBJ whole genome shotgun (WGS) entry which is preliminary data.</text>
</comment>
<dbReference type="Proteomes" id="UP000499080">
    <property type="component" value="Unassembled WGS sequence"/>
</dbReference>